<dbReference type="AlphaFoldDB" id="A0A4R6UGD1"/>
<keyword evidence="3" id="KW-1185">Reference proteome</keyword>
<dbReference type="RefSeq" id="WP_133592433.1">
    <property type="nucleotide sequence ID" value="NZ_CP037953.1"/>
</dbReference>
<proteinExistence type="inferred from homology"/>
<dbReference type="SFLD" id="SFLDS00028">
    <property type="entry name" value="Proline_Racemase"/>
    <property type="match status" value="1"/>
</dbReference>
<reference evidence="2 3" key="1">
    <citation type="submission" date="2019-03" db="EMBL/GenBank/DDBJ databases">
        <title>Genomic Encyclopedia of Type Strains, Phase IV (KMG-IV): sequencing the most valuable type-strain genomes for metagenomic binning, comparative biology and taxonomic classification.</title>
        <authorList>
            <person name="Goeker M."/>
        </authorList>
    </citation>
    <scope>NUCLEOTIDE SEQUENCE [LARGE SCALE GENOMIC DNA]</scope>
    <source>
        <strain evidence="2 3">DSM 103792</strain>
    </source>
</reference>
<dbReference type="Proteomes" id="UP000295375">
    <property type="component" value="Unassembled WGS sequence"/>
</dbReference>
<protein>
    <submittedName>
        <fullName evidence="2">4-hydroxyproline epimerase</fullName>
    </submittedName>
</protein>
<evidence type="ECO:0000313" key="2">
    <source>
        <dbReference type="EMBL" id="TDQ45838.1"/>
    </source>
</evidence>
<name>A0A4R6UGD1_9GAMM</name>
<comment type="caution">
    <text evidence="2">The sequence shown here is derived from an EMBL/GenBank/DDBJ whole genome shotgun (WGS) entry which is preliminary data.</text>
</comment>
<sequence>MSQAIRVIDSHTGGEPTRLVIDGQPPVVAENAKEARYVLNRHWDHYRTAIIDEPRSSDIVVGAYLYPSARADVVGQLVFFNNVGYLGMCGHGTIGVVATLRWLNRLSAGTHKFDTPVGDITVEAHADGSVTIANVPSYRYRQGVAVDVPGFGLLHGDIAWGGNWFFLVEDHGLRVHYDNITTLQRCAESIREILQQEGITGANNEEIDHIELFGAGDDDSDSRNFVLCPGLAYDRSPCGTGTSAKIACLAADGKLQPQQRWRQQSIVGSCFDARYEIDADQVRPYVRGSAHIVADASLILDPNDPYCWGISNAFQRG</sequence>
<dbReference type="InterPro" id="IPR008794">
    <property type="entry name" value="Pro_racemase_fam"/>
</dbReference>
<dbReference type="OrthoDB" id="181267at2"/>
<accession>A0A4R6UGD1</accession>
<dbReference type="PANTHER" id="PTHR33442:SF1">
    <property type="entry name" value="TRANS-3-HYDROXY-L-PROLINE DEHYDRATASE"/>
    <property type="match status" value="1"/>
</dbReference>
<evidence type="ECO:0000256" key="1">
    <source>
        <dbReference type="ARBA" id="ARBA00007529"/>
    </source>
</evidence>
<dbReference type="PIRSF" id="PIRSF029792">
    <property type="entry name" value="Pro_racemase"/>
    <property type="match status" value="1"/>
</dbReference>
<dbReference type="PANTHER" id="PTHR33442">
    <property type="entry name" value="TRANS-3-HYDROXY-L-PROLINE DEHYDRATASE"/>
    <property type="match status" value="1"/>
</dbReference>
<organism evidence="2 3">
    <name type="scientific">Permianibacter aggregans</name>
    <dbReference type="NCBI Taxonomy" id="1510150"/>
    <lineage>
        <taxon>Bacteria</taxon>
        <taxon>Pseudomonadati</taxon>
        <taxon>Pseudomonadota</taxon>
        <taxon>Gammaproteobacteria</taxon>
        <taxon>Pseudomonadales</taxon>
        <taxon>Pseudomonadaceae</taxon>
        <taxon>Permianibacter</taxon>
    </lineage>
</organism>
<comment type="similarity">
    <text evidence="1">Belongs to the proline racemase family.</text>
</comment>
<evidence type="ECO:0000313" key="3">
    <source>
        <dbReference type="Proteomes" id="UP000295375"/>
    </source>
</evidence>
<gene>
    <name evidence="2" type="ORF">EV696_11771</name>
</gene>
<dbReference type="Gene3D" id="3.10.310.10">
    <property type="entry name" value="Diaminopimelate Epimerase, Chain A, domain 1"/>
    <property type="match status" value="2"/>
</dbReference>
<dbReference type="EMBL" id="SNYM01000017">
    <property type="protein sequence ID" value="TDQ45838.1"/>
    <property type="molecule type" value="Genomic_DNA"/>
</dbReference>
<dbReference type="Pfam" id="PF05544">
    <property type="entry name" value="Pro_racemase"/>
    <property type="match status" value="1"/>
</dbReference>
<dbReference type="SUPFAM" id="SSF54506">
    <property type="entry name" value="Diaminopimelate epimerase-like"/>
    <property type="match status" value="1"/>
</dbReference>
<dbReference type="GO" id="GO:0047580">
    <property type="term" value="F:4-hydroxyproline epimerase activity"/>
    <property type="evidence" value="ECO:0007669"/>
    <property type="project" value="UniProtKB-ARBA"/>
</dbReference>